<dbReference type="GO" id="GO:0061630">
    <property type="term" value="F:ubiquitin protein ligase activity"/>
    <property type="evidence" value="ECO:0007669"/>
    <property type="project" value="UniProtKB-EC"/>
</dbReference>
<evidence type="ECO:0000313" key="10">
    <source>
        <dbReference type="EMBL" id="KAH7538069.1"/>
    </source>
</evidence>
<feature type="coiled-coil region" evidence="7">
    <location>
        <begin position="368"/>
        <end position="465"/>
    </location>
</feature>
<proteinExistence type="predicted"/>
<evidence type="ECO:0000256" key="6">
    <source>
        <dbReference type="ARBA" id="ARBA00022786"/>
    </source>
</evidence>
<dbReference type="GO" id="GO:0004672">
    <property type="term" value="F:protein kinase activity"/>
    <property type="evidence" value="ECO:0007669"/>
    <property type="project" value="InterPro"/>
</dbReference>
<dbReference type="InterPro" id="IPR013083">
    <property type="entry name" value="Znf_RING/FYVE/PHD"/>
</dbReference>
<accession>A0A978VR94</accession>
<dbReference type="Pfam" id="PF07714">
    <property type="entry name" value="PK_Tyr_Ser-Thr"/>
    <property type="match status" value="1"/>
</dbReference>
<reference evidence="10" key="1">
    <citation type="journal article" date="2021" name="Front. Plant Sci.">
        <title>Chromosome-Scale Genome Assembly for Chinese Sour Jujube and Insights Into Its Genome Evolution and Domestication Signature.</title>
        <authorList>
            <person name="Shen L.-Y."/>
            <person name="Luo H."/>
            <person name="Wang X.-L."/>
            <person name="Wang X.-M."/>
            <person name="Qiu X.-J."/>
            <person name="Liu H."/>
            <person name="Zhou S.-S."/>
            <person name="Jia K.-H."/>
            <person name="Nie S."/>
            <person name="Bao Y.-T."/>
            <person name="Zhang R.-G."/>
            <person name="Yun Q.-Z."/>
            <person name="Chai Y.-H."/>
            <person name="Lu J.-Y."/>
            <person name="Li Y."/>
            <person name="Zhao S.-W."/>
            <person name="Mao J.-F."/>
            <person name="Jia S.-G."/>
            <person name="Mao Y.-M."/>
        </authorList>
    </citation>
    <scope>NUCLEOTIDE SEQUENCE</scope>
    <source>
        <strain evidence="10">AT0</strain>
        <tissue evidence="10">Leaf</tissue>
    </source>
</reference>
<evidence type="ECO:0000256" key="2">
    <source>
        <dbReference type="ARBA" id="ARBA00003861"/>
    </source>
</evidence>
<evidence type="ECO:0000256" key="3">
    <source>
        <dbReference type="ARBA" id="ARBA00004906"/>
    </source>
</evidence>
<keyword evidence="7" id="KW-0175">Coiled coil</keyword>
<dbReference type="PROSITE" id="PS50011">
    <property type="entry name" value="PROTEIN_KINASE_DOM"/>
    <property type="match status" value="1"/>
</dbReference>
<dbReference type="Gene3D" id="3.40.50.620">
    <property type="entry name" value="HUPs"/>
    <property type="match status" value="1"/>
</dbReference>
<gene>
    <name evidence="10" type="ORF">FEM48_Zijuj03G0160000</name>
</gene>
<dbReference type="EC" id="2.3.2.27" evidence="4"/>
<dbReference type="PANTHER" id="PTHR45647">
    <property type="entry name" value="OS02G0152300 PROTEIN"/>
    <property type="match status" value="1"/>
</dbReference>
<dbReference type="Gene3D" id="3.30.40.10">
    <property type="entry name" value="Zinc/RING finger domain, C3HC4 (zinc finger)"/>
    <property type="match status" value="1"/>
</dbReference>
<dbReference type="CDD" id="cd01989">
    <property type="entry name" value="USP_STK_Ubox_N"/>
    <property type="match status" value="1"/>
</dbReference>
<evidence type="ECO:0000256" key="7">
    <source>
        <dbReference type="SAM" id="Coils"/>
    </source>
</evidence>
<keyword evidence="6" id="KW-0833">Ubl conjugation pathway</keyword>
<feature type="domain" description="U-box" evidence="9">
    <location>
        <begin position="775"/>
        <end position="845"/>
    </location>
</feature>
<dbReference type="Proteomes" id="UP000813462">
    <property type="component" value="Unassembled WGS sequence"/>
</dbReference>
<evidence type="ECO:0000256" key="4">
    <source>
        <dbReference type="ARBA" id="ARBA00012483"/>
    </source>
</evidence>
<dbReference type="GO" id="GO:0016567">
    <property type="term" value="P:protein ubiquitination"/>
    <property type="evidence" value="ECO:0007669"/>
    <property type="project" value="InterPro"/>
</dbReference>
<dbReference type="AlphaFoldDB" id="A0A978VR94"/>
<dbReference type="SUPFAM" id="SSF56112">
    <property type="entry name" value="Protein kinase-like (PK-like)"/>
    <property type="match status" value="1"/>
</dbReference>
<dbReference type="InterPro" id="IPR003613">
    <property type="entry name" value="Ubox_domain"/>
</dbReference>
<dbReference type="Pfam" id="PF04564">
    <property type="entry name" value="U-box"/>
    <property type="match status" value="1"/>
</dbReference>
<dbReference type="SMART" id="SM00504">
    <property type="entry name" value="Ubox"/>
    <property type="match status" value="1"/>
</dbReference>
<dbReference type="Gene3D" id="3.30.200.20">
    <property type="entry name" value="Phosphorylase Kinase, domain 1"/>
    <property type="match status" value="1"/>
</dbReference>
<dbReference type="InterPro" id="IPR000719">
    <property type="entry name" value="Prot_kinase_dom"/>
</dbReference>
<protein>
    <recommendedName>
        <fullName evidence="4">RING-type E3 ubiquitin transferase</fullName>
        <ecNumber evidence="4">2.3.2.27</ecNumber>
    </recommendedName>
</protein>
<dbReference type="CDD" id="cd16655">
    <property type="entry name" value="RING-Ubox_WDSUB1-like"/>
    <property type="match status" value="1"/>
</dbReference>
<dbReference type="PROSITE" id="PS51698">
    <property type="entry name" value="U_BOX"/>
    <property type="match status" value="1"/>
</dbReference>
<evidence type="ECO:0000259" key="9">
    <source>
        <dbReference type="PROSITE" id="PS51698"/>
    </source>
</evidence>
<sequence length="845" mass="96857">MKFGDFVRMGSVVDIVEEDEEEHVLDVEETIFVAVGKDVKQSETTLFWAVQNFIGKNICVLHIHQPSSELSLRDFFFFFFFFLRFLNIEYDPEKKSDENLPANKMKQQTVKQSQELERQKLRDLLNEYLLLLAQSGVQANEVWIEMDNVEKGIVEVIAQHDVRWLVMGAAADEYYTERLAELRSKKAAFVCQQAAVSCHIWFVCKGHLIYTRGDRKQRSETEIAPPLLLMNSATRMEQSEHFRSDSTHWLTGPDILDELTLLQRYADIGEDANELEEMSRRLSSNCLAHSSWSTSTMDDTSKLITLLSVEQWRDSEQAVCGSYLGVKRDTEDSKSSKWKEFEEAVKQWKEKENIVEAECKAKALESLCGREMSQRKKMEEDLARVKEEVEMMKDEHDEFMKELQVIEKEKLVLKTQIAESQSEVKELEEKIISAVELLISFKERRDRLRIERENAVQEVEHLRRLIRGETASFDRSEFPVFSFMEINEATNDFDPSWKISEGRYGSIYRGILRHMHVAIKMLPSYGSKSQFDFQREVQIISRVRHPNLLTLVGSCPESRSLVYEYLKNGSLEDHLVRKHNTSLPWQIRTCIATDICSALIFLHSNKPCIVHGNLKPSKILLDANFVSKLGDLGVVSLIQKNEDLADSTTISNDTDETSVYLDPEYLQTRKLTPESDVYSFGVILLQLLTAQPLRGLVKDVKCALENGDTNAVLDSSAGDWPLEQAELLAHLALRCCNKDPANRPDLVSELCNVLEPMRTSCISSEPCVVSRKLQRTPSHFVCPILQEVMTDPHIAADGFTYEAEAIKGWLKSGHDTSPMTNLKLEHCNLVPNYALCNAIQEWKLQ</sequence>
<dbReference type="EMBL" id="JAEACU010000003">
    <property type="protein sequence ID" value="KAH7538069.1"/>
    <property type="molecule type" value="Genomic_DNA"/>
</dbReference>
<dbReference type="InterPro" id="IPR011009">
    <property type="entry name" value="Kinase-like_dom_sf"/>
</dbReference>
<organism evidence="10 11">
    <name type="scientific">Ziziphus jujuba var. spinosa</name>
    <dbReference type="NCBI Taxonomy" id="714518"/>
    <lineage>
        <taxon>Eukaryota</taxon>
        <taxon>Viridiplantae</taxon>
        <taxon>Streptophyta</taxon>
        <taxon>Embryophyta</taxon>
        <taxon>Tracheophyta</taxon>
        <taxon>Spermatophyta</taxon>
        <taxon>Magnoliopsida</taxon>
        <taxon>eudicotyledons</taxon>
        <taxon>Gunneridae</taxon>
        <taxon>Pentapetalae</taxon>
        <taxon>rosids</taxon>
        <taxon>fabids</taxon>
        <taxon>Rosales</taxon>
        <taxon>Rhamnaceae</taxon>
        <taxon>Paliureae</taxon>
        <taxon>Ziziphus</taxon>
    </lineage>
</organism>
<evidence type="ECO:0000256" key="1">
    <source>
        <dbReference type="ARBA" id="ARBA00000900"/>
    </source>
</evidence>
<dbReference type="InterPro" id="IPR014729">
    <property type="entry name" value="Rossmann-like_a/b/a_fold"/>
</dbReference>
<evidence type="ECO:0000256" key="5">
    <source>
        <dbReference type="ARBA" id="ARBA00022679"/>
    </source>
</evidence>
<dbReference type="InterPro" id="IPR001245">
    <property type="entry name" value="Ser-Thr/Tyr_kinase_cat_dom"/>
</dbReference>
<dbReference type="PANTHER" id="PTHR45647:SF22">
    <property type="entry name" value="U-BOX DOMAIN-CONTAINING PROTEIN 32"/>
    <property type="match status" value="1"/>
</dbReference>
<comment type="pathway">
    <text evidence="3">Protein modification; protein ubiquitination.</text>
</comment>
<dbReference type="Gene3D" id="1.10.510.10">
    <property type="entry name" value="Transferase(Phosphotransferase) domain 1"/>
    <property type="match status" value="1"/>
</dbReference>
<comment type="function">
    <text evidence="2">Functions as an E3 ubiquitin ligase.</text>
</comment>
<evidence type="ECO:0000313" key="11">
    <source>
        <dbReference type="Proteomes" id="UP000813462"/>
    </source>
</evidence>
<keyword evidence="5" id="KW-0808">Transferase</keyword>
<feature type="domain" description="Protein kinase" evidence="8">
    <location>
        <begin position="493"/>
        <end position="758"/>
    </location>
</feature>
<name>A0A978VR94_ZIZJJ</name>
<evidence type="ECO:0000259" key="8">
    <source>
        <dbReference type="PROSITE" id="PS50011"/>
    </source>
</evidence>
<comment type="caution">
    <text evidence="10">The sequence shown here is derived from an EMBL/GenBank/DDBJ whole genome shotgun (WGS) entry which is preliminary data.</text>
</comment>
<comment type="catalytic activity">
    <reaction evidence="1">
        <text>S-ubiquitinyl-[E2 ubiquitin-conjugating enzyme]-L-cysteine + [acceptor protein]-L-lysine = [E2 ubiquitin-conjugating enzyme]-L-cysteine + N(6)-ubiquitinyl-[acceptor protein]-L-lysine.</text>
        <dbReference type="EC" id="2.3.2.27"/>
    </reaction>
</comment>
<dbReference type="InterPro" id="IPR051348">
    <property type="entry name" value="U-box_ubiquitin_ligases"/>
</dbReference>
<dbReference type="GO" id="GO:0005524">
    <property type="term" value="F:ATP binding"/>
    <property type="evidence" value="ECO:0007669"/>
    <property type="project" value="InterPro"/>
</dbReference>
<dbReference type="SUPFAM" id="SSF57850">
    <property type="entry name" value="RING/U-box"/>
    <property type="match status" value="1"/>
</dbReference>